<gene>
    <name evidence="2" type="ORF">EV421DRAFT_1914038</name>
</gene>
<evidence type="ECO:0008006" key="4">
    <source>
        <dbReference type="Google" id="ProtNLM"/>
    </source>
</evidence>
<protein>
    <recommendedName>
        <fullName evidence="4">Secreted protein</fullName>
    </recommendedName>
</protein>
<sequence>MFFRILTLLTLVSVAITNTLVDRRNFSGLCDAFDAMVTMAGKVQVACTTYQAETTDGNLMARLPNLFTMAEALISEIKSGDDACPSSVVSVADGQIMVDKVKSLMTPIQLVCQCIVQLKTIFTKDGVFILDQVITFIKEADAASKSLMNKVVLCTPDSYQESMGVMRIQINADFETIFQEYGI</sequence>
<dbReference type="AlphaFoldDB" id="A0AA39MDS6"/>
<accession>A0AA39MDS6</accession>
<feature type="chain" id="PRO_5041270557" description="Secreted protein" evidence="1">
    <location>
        <begin position="18"/>
        <end position="183"/>
    </location>
</feature>
<dbReference type="Proteomes" id="UP001175226">
    <property type="component" value="Unassembled WGS sequence"/>
</dbReference>
<feature type="signal peptide" evidence="1">
    <location>
        <begin position="1"/>
        <end position="17"/>
    </location>
</feature>
<organism evidence="2 3">
    <name type="scientific">Armillaria borealis</name>
    <dbReference type="NCBI Taxonomy" id="47425"/>
    <lineage>
        <taxon>Eukaryota</taxon>
        <taxon>Fungi</taxon>
        <taxon>Dikarya</taxon>
        <taxon>Basidiomycota</taxon>
        <taxon>Agaricomycotina</taxon>
        <taxon>Agaricomycetes</taxon>
        <taxon>Agaricomycetidae</taxon>
        <taxon>Agaricales</taxon>
        <taxon>Marasmiineae</taxon>
        <taxon>Physalacriaceae</taxon>
        <taxon>Armillaria</taxon>
    </lineage>
</organism>
<evidence type="ECO:0000313" key="2">
    <source>
        <dbReference type="EMBL" id="KAK0429815.1"/>
    </source>
</evidence>
<keyword evidence="3" id="KW-1185">Reference proteome</keyword>
<evidence type="ECO:0000256" key="1">
    <source>
        <dbReference type="SAM" id="SignalP"/>
    </source>
</evidence>
<reference evidence="2" key="1">
    <citation type="submission" date="2023-06" db="EMBL/GenBank/DDBJ databases">
        <authorList>
            <consortium name="Lawrence Berkeley National Laboratory"/>
            <person name="Ahrendt S."/>
            <person name="Sahu N."/>
            <person name="Indic B."/>
            <person name="Wong-Bajracharya J."/>
            <person name="Merenyi Z."/>
            <person name="Ke H.-M."/>
            <person name="Monk M."/>
            <person name="Kocsube S."/>
            <person name="Drula E."/>
            <person name="Lipzen A."/>
            <person name="Balint B."/>
            <person name="Henrissat B."/>
            <person name="Andreopoulos B."/>
            <person name="Martin F.M."/>
            <person name="Harder C.B."/>
            <person name="Rigling D."/>
            <person name="Ford K.L."/>
            <person name="Foster G.D."/>
            <person name="Pangilinan J."/>
            <person name="Papanicolaou A."/>
            <person name="Barry K."/>
            <person name="LaButti K."/>
            <person name="Viragh M."/>
            <person name="Koriabine M."/>
            <person name="Yan M."/>
            <person name="Riley R."/>
            <person name="Champramary S."/>
            <person name="Plett K.L."/>
            <person name="Tsai I.J."/>
            <person name="Slot J."/>
            <person name="Sipos G."/>
            <person name="Plett J."/>
            <person name="Nagy L.G."/>
            <person name="Grigoriev I.V."/>
        </authorList>
    </citation>
    <scope>NUCLEOTIDE SEQUENCE</scope>
    <source>
        <strain evidence="2">FPL87.14</strain>
    </source>
</reference>
<evidence type="ECO:0000313" key="3">
    <source>
        <dbReference type="Proteomes" id="UP001175226"/>
    </source>
</evidence>
<dbReference type="EMBL" id="JAUEPT010000208">
    <property type="protein sequence ID" value="KAK0429815.1"/>
    <property type="molecule type" value="Genomic_DNA"/>
</dbReference>
<proteinExistence type="predicted"/>
<comment type="caution">
    <text evidence="2">The sequence shown here is derived from an EMBL/GenBank/DDBJ whole genome shotgun (WGS) entry which is preliminary data.</text>
</comment>
<keyword evidence="1" id="KW-0732">Signal</keyword>
<name>A0AA39MDS6_9AGAR</name>